<dbReference type="RefSeq" id="WP_016096811.1">
    <property type="nucleotide sequence ID" value="NZ_KB976148.1"/>
</dbReference>
<evidence type="ECO:0000313" key="6">
    <source>
        <dbReference type="Proteomes" id="UP000014003"/>
    </source>
</evidence>
<dbReference type="EMBL" id="AHDZ01000047">
    <property type="protein sequence ID" value="EOO12782.1"/>
    <property type="molecule type" value="Genomic_DNA"/>
</dbReference>
<evidence type="ECO:0000313" key="5">
    <source>
        <dbReference type="EMBL" id="EOO12782.1"/>
    </source>
</evidence>
<evidence type="ECO:0000259" key="3">
    <source>
        <dbReference type="Pfam" id="PF13175"/>
    </source>
</evidence>
<dbReference type="Gene3D" id="3.40.50.300">
    <property type="entry name" value="P-loop containing nucleotide triphosphate hydrolases"/>
    <property type="match status" value="1"/>
</dbReference>
<feature type="domain" description="Endonuclease GajA/Old nuclease/RecF-like AAA" evidence="3">
    <location>
        <begin position="1"/>
        <end position="388"/>
    </location>
</feature>
<name>R8CMG0_BACCE</name>
<dbReference type="InterPro" id="IPR041685">
    <property type="entry name" value="AAA_GajA/Old/RecF-like"/>
</dbReference>
<dbReference type="PANTHER" id="PTHR43581">
    <property type="entry name" value="ATP/GTP PHOSPHATASE"/>
    <property type="match status" value="1"/>
</dbReference>
<dbReference type="PANTHER" id="PTHR43581:SF4">
    <property type="entry name" value="ATP_GTP PHOSPHATASE"/>
    <property type="match status" value="1"/>
</dbReference>
<dbReference type="CDD" id="cd01026">
    <property type="entry name" value="TOPRIM_OLD"/>
    <property type="match status" value="1"/>
</dbReference>
<evidence type="ECO:0000256" key="1">
    <source>
        <dbReference type="SAM" id="Coils"/>
    </source>
</evidence>
<feature type="region of interest" description="Disordered" evidence="2">
    <location>
        <begin position="508"/>
        <end position="527"/>
    </location>
</feature>
<keyword evidence="1" id="KW-0175">Coiled coil</keyword>
<proteinExistence type="predicted"/>
<feature type="coiled-coil region" evidence="1">
    <location>
        <begin position="235"/>
        <end position="262"/>
    </location>
</feature>
<evidence type="ECO:0000259" key="4">
    <source>
        <dbReference type="Pfam" id="PF20469"/>
    </source>
</evidence>
<evidence type="ECO:0000256" key="2">
    <source>
        <dbReference type="SAM" id="MobiDB-lite"/>
    </source>
</evidence>
<dbReference type="InterPro" id="IPR034139">
    <property type="entry name" value="TOPRIM_OLD"/>
</dbReference>
<dbReference type="SUPFAM" id="SSF52540">
    <property type="entry name" value="P-loop containing nucleoside triphosphate hydrolases"/>
    <property type="match status" value="1"/>
</dbReference>
<comment type="caution">
    <text evidence="5">The sequence shown here is derived from an EMBL/GenBank/DDBJ whole genome shotgun (WGS) entry which is preliminary data.</text>
</comment>
<accession>R8CMG0</accession>
<dbReference type="PATRIC" id="fig|1053205.3.peg.4848"/>
<dbReference type="HOGENOM" id="CLU_021240_2_0_9"/>
<gene>
    <name evidence="5" type="ORF">IGA_04796</name>
</gene>
<dbReference type="Proteomes" id="UP000014003">
    <property type="component" value="Unassembled WGS sequence"/>
</dbReference>
<sequence length="707" mass="80469">MYISELEVTNFRNFKNANFKFKPGVNTLIGENSSGKSNALYAIRLLLDDTLPINSSKFLESDFNQNIIDWKGHWIVLKLTFKDLDSSEAASFLAHHSEDVTAEESIGTYALYYRPNKAIRKSLFEFTQQSRPIEELDEILKSITVNDYETVFTCRVNADFNDEQMYKELVGDFEQGIFPNPEDDNTNILGNISPHITLIKKEVSCTFVKALRNVIAELKQRKSSPLLKLLRGTANDIEIEEADAIKKQIKTLNKNISELEEIDILTKKIKASLNRTLGYTYSPNVSVKSELPEEMETLLHSLTLWVGDDASSNQGKLDDLSLGGANLIYITLKLLEYEFYQDQEEKAAHFLLIEEPEAHIHTHVQKTLFDNYHFENTQVIITTHSTHISSASKIDSVNILIKESGFTKVCQPNNGLDADTCKRIERYLDATRSTLLFAKGVMLVEGDAELILIPAMFKAVFGLSLDEIGVSVINVSSTVFEHIACLFDEQRIHRKCAIVTDLDEAIETLPGNPEEDNNEQEKMRNSQTAGQIRSTLLDATYGINPWVEVFYAPHTFEIDFALNLNTYEIKESLPSIYKRQSDIDNSTKKLDSEDKTIVGKEALRLANKEGKGWFALLVSEKLSYETVIPEYILRAIAFTSKHIKDEHLIAMAKYRIKELYTDLQVDINTMTFDELIELLLPENDEEREDDLVKLIKLLGVELKEHVY</sequence>
<dbReference type="Pfam" id="PF13175">
    <property type="entry name" value="AAA_15"/>
    <property type="match status" value="1"/>
</dbReference>
<protein>
    <submittedName>
        <fullName evidence="5">Uncharacterized protein</fullName>
    </submittedName>
</protein>
<feature type="domain" description="OLD protein-like TOPRIM" evidence="4">
    <location>
        <begin position="436"/>
        <end position="503"/>
    </location>
</feature>
<dbReference type="AlphaFoldDB" id="R8CMG0"/>
<dbReference type="Pfam" id="PF20469">
    <property type="entry name" value="OLD-like_TOPRIM"/>
    <property type="match status" value="1"/>
</dbReference>
<dbReference type="InterPro" id="IPR027417">
    <property type="entry name" value="P-loop_NTPase"/>
</dbReference>
<organism evidence="5 6">
    <name type="scientific">Bacillus cereus HuA3-9</name>
    <dbReference type="NCBI Taxonomy" id="1053205"/>
    <lineage>
        <taxon>Bacteria</taxon>
        <taxon>Bacillati</taxon>
        <taxon>Bacillota</taxon>
        <taxon>Bacilli</taxon>
        <taxon>Bacillales</taxon>
        <taxon>Bacillaceae</taxon>
        <taxon>Bacillus</taxon>
        <taxon>Bacillus cereus group</taxon>
    </lineage>
</organism>
<reference evidence="5 6" key="1">
    <citation type="submission" date="2012-12" db="EMBL/GenBank/DDBJ databases">
        <title>The Genome Sequence of Bacillus cereus HuA3-9.</title>
        <authorList>
            <consortium name="The Broad Institute Genome Sequencing Platform"/>
            <consortium name="The Broad Institute Genome Sequencing Center for Infectious Disease"/>
            <person name="Feldgarden M."/>
            <person name="Van der Auwera G.A."/>
            <person name="Mahillon J."/>
            <person name="Duprez V."/>
            <person name="Timmery S."/>
            <person name="Mattelet C."/>
            <person name="Dierick K."/>
            <person name="Sun M."/>
            <person name="Yu Z."/>
            <person name="Zhu L."/>
            <person name="Hu X."/>
            <person name="Shank E.B."/>
            <person name="Swiecicka I."/>
            <person name="Hansen B.M."/>
            <person name="Andrup L."/>
            <person name="Walker B."/>
            <person name="Young S.K."/>
            <person name="Zeng Q."/>
            <person name="Gargeya S."/>
            <person name="Fitzgerald M."/>
            <person name="Haas B."/>
            <person name="Abouelleil A."/>
            <person name="Alvarado L."/>
            <person name="Arachchi H.M."/>
            <person name="Berlin A.M."/>
            <person name="Chapman S.B."/>
            <person name="Dewar J."/>
            <person name="Goldberg J."/>
            <person name="Griggs A."/>
            <person name="Gujja S."/>
            <person name="Hansen M."/>
            <person name="Howarth C."/>
            <person name="Imamovic A."/>
            <person name="Larimer J."/>
            <person name="McCowan C."/>
            <person name="Murphy C."/>
            <person name="Neiman D."/>
            <person name="Pearson M."/>
            <person name="Priest M."/>
            <person name="Roberts A."/>
            <person name="Saif S."/>
            <person name="Shea T."/>
            <person name="Sisk P."/>
            <person name="Sykes S."/>
            <person name="Wortman J."/>
            <person name="Nusbaum C."/>
            <person name="Birren B."/>
        </authorList>
    </citation>
    <scope>NUCLEOTIDE SEQUENCE [LARGE SCALE GENOMIC DNA]</scope>
    <source>
        <strain evidence="5 6">HuA3-9</strain>
    </source>
</reference>
<dbReference type="InterPro" id="IPR051396">
    <property type="entry name" value="Bact_Antivir_Def_Nuclease"/>
</dbReference>